<dbReference type="EMBL" id="BRXY01000057">
    <property type="protein sequence ID" value="GMH59103.1"/>
    <property type="molecule type" value="Genomic_DNA"/>
</dbReference>
<organism evidence="2 3">
    <name type="scientific">Triparma strigata</name>
    <dbReference type="NCBI Taxonomy" id="1606541"/>
    <lineage>
        <taxon>Eukaryota</taxon>
        <taxon>Sar</taxon>
        <taxon>Stramenopiles</taxon>
        <taxon>Ochrophyta</taxon>
        <taxon>Bolidophyceae</taxon>
        <taxon>Parmales</taxon>
        <taxon>Triparmaceae</taxon>
        <taxon>Triparma</taxon>
    </lineage>
</organism>
<proteinExistence type="predicted"/>
<feature type="transmembrane region" description="Helical" evidence="1">
    <location>
        <begin position="714"/>
        <end position="743"/>
    </location>
</feature>
<evidence type="ECO:0000256" key="1">
    <source>
        <dbReference type="SAM" id="Phobius"/>
    </source>
</evidence>
<feature type="transmembrane region" description="Helical" evidence="1">
    <location>
        <begin position="573"/>
        <end position="591"/>
    </location>
</feature>
<dbReference type="AlphaFoldDB" id="A0A9W7DY50"/>
<dbReference type="InterPro" id="IPR023393">
    <property type="entry name" value="START-like_dom_sf"/>
</dbReference>
<dbReference type="Proteomes" id="UP001165085">
    <property type="component" value="Unassembled WGS sequence"/>
</dbReference>
<comment type="caution">
    <text evidence="2">The sequence shown here is derived from an EMBL/GenBank/DDBJ whole genome shotgun (WGS) entry which is preliminary data.</text>
</comment>
<keyword evidence="1" id="KW-1133">Transmembrane helix</keyword>
<evidence type="ECO:0000313" key="2">
    <source>
        <dbReference type="EMBL" id="GMH59103.1"/>
    </source>
</evidence>
<feature type="transmembrane region" description="Helical" evidence="1">
    <location>
        <begin position="813"/>
        <end position="834"/>
    </location>
</feature>
<dbReference type="Gene3D" id="3.30.530.20">
    <property type="match status" value="1"/>
</dbReference>
<feature type="transmembrane region" description="Helical" evidence="1">
    <location>
        <begin position="671"/>
        <end position="691"/>
    </location>
</feature>
<reference evidence="3" key="1">
    <citation type="journal article" date="2023" name="Commun. Biol.">
        <title>Genome analysis of Parmales, the sister group of diatoms, reveals the evolutionary specialization of diatoms from phago-mixotrophs to photoautotrophs.</title>
        <authorList>
            <person name="Ban H."/>
            <person name="Sato S."/>
            <person name="Yoshikawa S."/>
            <person name="Yamada K."/>
            <person name="Nakamura Y."/>
            <person name="Ichinomiya M."/>
            <person name="Sato N."/>
            <person name="Blanc-Mathieu R."/>
            <person name="Endo H."/>
            <person name="Kuwata A."/>
            <person name="Ogata H."/>
        </authorList>
    </citation>
    <scope>NUCLEOTIDE SEQUENCE [LARGE SCALE GENOMIC DNA]</scope>
    <source>
        <strain evidence="3">NIES 3701</strain>
    </source>
</reference>
<keyword evidence="1" id="KW-0472">Membrane</keyword>
<keyword evidence="1" id="KW-0812">Transmembrane</keyword>
<name>A0A9W7DY50_9STRA</name>
<accession>A0A9W7DY50</accession>
<feature type="transmembrane region" description="Helical" evidence="1">
    <location>
        <begin position="773"/>
        <end position="793"/>
    </location>
</feature>
<feature type="transmembrane region" description="Helical" evidence="1">
    <location>
        <begin position="854"/>
        <end position="874"/>
    </location>
</feature>
<dbReference type="OrthoDB" id="193494at2759"/>
<dbReference type="SUPFAM" id="SSF55961">
    <property type="entry name" value="Bet v1-like"/>
    <property type="match status" value="1"/>
</dbReference>
<protein>
    <submittedName>
        <fullName evidence="2">Uncharacterized protein</fullName>
    </submittedName>
</protein>
<sequence length="972" mass="109195">MSAPLPTTAPTFTLSQLRSFLEHSAEQFLLQSKSIAEGDVEFVRNILSDHLHFVTSSDNIASFEDKRKQLGTAVQADALAHHEQAIIVPPQGFSSVGNVISSSGKVKSTPSRVTLMMSKNKIMPMESQSSAALSVLSSPEATKYVEDHNKDLEIESELVRQMDNVVQHYTETEDEMISSGIGLLDGMKMKGAIPFKEFKTAFSTARVQKGFYNSREGDIYVKTEYTVRGDHSYVAARAANYFHNCINPAFGFGEETSFDNYNYLEVPNKHSAIYCQDYNFPSPLSDREAIVNIVWKRISEKCIVVAYHPLTSHPKVENKDGDAVIRCSFHGVYKVTQLDNGFVEVEIGNHINFGGKLPNAIVNGFIIPSANRVVSHQQCYFANSIHLEDLTKEDGKLLGEIFVNQIKTARKRGGWKKRAELGKIGVDEFLYISVAMRELLPRHPWIRAMLHEISLNQIKAAPTVHTALRNMKDHDAINLAKGLSTIILSNTEAPAAVDHWIAQNAALEEFEKEYAWMRSFFGEIAQFNLNTSNFGLRLRVFGGAVLSMVDLITDIYMTVQFFTIEGQEGYGRINAWLIGLTMVIQIFISYAQNSKKPSVFIRDAFFTLIGFRPALDAYRVGSGVERESHHIATPLQEMTWCKCIEMVFEAIPASGVQIYALLLAKEKRVDALVSILISAATIAFSSSMVGYDWDTSPANRNAIPFFYGFVPDKALGRAVCFLSMMSLTFAHVLLQTLACALLAATNPKWLVYYLSADMALFFLYKIAKKDIFYYANLSGFLRLSCCIIQRFVVKTLANFACLVTLRNPCDCGVLPFMSSLVISLAASFVSVSLYSSHYEGDGDTTKISDDTLKAILASLYSVWFISGVVFIAVIKREYWHTFFSLDTASGYNKRFFVNLRDDQDEAKSSMFSCHPDQYKSWGDELIKPVPNNYIPYDWRVKYKKTKGRVDPQLRRRSSVQQVKMLMGEVEEK</sequence>
<evidence type="ECO:0000313" key="3">
    <source>
        <dbReference type="Proteomes" id="UP001165085"/>
    </source>
</evidence>
<keyword evidence="3" id="KW-1185">Reference proteome</keyword>
<gene>
    <name evidence="2" type="ORF">TrST_g13016</name>
</gene>
<feature type="transmembrane region" description="Helical" evidence="1">
    <location>
        <begin position="750"/>
        <end position="767"/>
    </location>
</feature>